<feature type="domain" description="Penicillin-binding protein dimerisation" evidence="5">
    <location>
        <begin position="155"/>
        <end position="320"/>
    </location>
</feature>
<evidence type="ECO:0000313" key="7">
    <source>
        <dbReference type="EMBL" id="MBC5627664.1"/>
    </source>
</evidence>
<dbReference type="InterPro" id="IPR032710">
    <property type="entry name" value="NTF2-like_dom_sf"/>
</dbReference>
<organism evidence="7 8">
    <name type="scientific">Clostridium hominis</name>
    <dbReference type="NCBI Taxonomy" id="2763036"/>
    <lineage>
        <taxon>Bacteria</taxon>
        <taxon>Bacillati</taxon>
        <taxon>Bacillota</taxon>
        <taxon>Clostridia</taxon>
        <taxon>Eubacteriales</taxon>
        <taxon>Clostridiaceae</taxon>
        <taxon>Clostridium</taxon>
    </lineage>
</organism>
<proteinExistence type="inferred from homology"/>
<dbReference type="PROSITE" id="PS51257">
    <property type="entry name" value="PROKAR_LIPOPROTEIN"/>
    <property type="match status" value="1"/>
</dbReference>
<comment type="similarity">
    <text evidence="2">Belongs to the transpeptidase family.</text>
</comment>
<dbReference type="Gene3D" id="3.10.450.100">
    <property type="entry name" value="NTF2-like, domain 1"/>
    <property type="match status" value="1"/>
</dbReference>
<dbReference type="InterPro" id="IPR005311">
    <property type="entry name" value="PBP_dimer"/>
</dbReference>
<protein>
    <submittedName>
        <fullName evidence="7">Penicillin-binding transpeptidase domain-containing protein</fullName>
    </submittedName>
</protein>
<dbReference type="Pfam" id="PF00905">
    <property type="entry name" value="Transpeptidase"/>
    <property type="match status" value="1"/>
</dbReference>
<dbReference type="SUPFAM" id="SSF54427">
    <property type="entry name" value="NTF2-like"/>
    <property type="match status" value="1"/>
</dbReference>
<dbReference type="PANTHER" id="PTHR30627:SF25">
    <property type="entry name" value="PENICILLIN-BINDING PROTEIN 3"/>
    <property type="match status" value="1"/>
</dbReference>
<dbReference type="EMBL" id="JACOOO010000004">
    <property type="protein sequence ID" value="MBC5627664.1"/>
    <property type="molecule type" value="Genomic_DNA"/>
</dbReference>
<accession>A0ABR7D8F7</accession>
<dbReference type="InterPro" id="IPR001460">
    <property type="entry name" value="PCN-bd_Tpept"/>
</dbReference>
<dbReference type="Pfam" id="PF05223">
    <property type="entry name" value="MecA_N"/>
    <property type="match status" value="1"/>
</dbReference>
<evidence type="ECO:0000256" key="1">
    <source>
        <dbReference type="ARBA" id="ARBA00004370"/>
    </source>
</evidence>
<dbReference type="Gene3D" id="3.30.1390.30">
    <property type="entry name" value="Penicillin-binding protein 2a, domain 3"/>
    <property type="match status" value="1"/>
</dbReference>
<feature type="domain" description="Penicillin-binding protein transpeptidase" evidence="4">
    <location>
        <begin position="354"/>
        <end position="669"/>
    </location>
</feature>
<name>A0ABR7D8F7_9CLOT</name>
<sequence length="674" mass="74755">MGVFMRKVHKKVIILMFIMVVSLFGCSKTNKYLEVFEVYKDKWIQGNFTEMYQLLTTDSKSYIDEATFVDRYTNIYSAIEMTNIQIEINGELIENDEYTTIPFTLKSTTVAGDIALDNYKVDVYKEDKEYKIKWDESLIFPKMISGDKLMVENYPSKRGSILDRNGVVLAENGTISVVGIHPSIFDLENRDEKIKEIATVLDINLDTIIEKLSRNTNPEHFVPIVDILSNDEKLASLSNRESEGIVINTKESRVYHGGKATGRLIGYIGNITSEELTANADKGYNELSLIGKAGIEQVYEDKLRGYDGSEIYIDRNGEYITIAKKEPINGSDIKLSIDLGLQNKAYDELNGEKGAVTAVDPKTGEVLALVSAPSYDSNTFVTYITKSQTQEWKNTNNADQINRFSNVYSPGSTMKLITAAIGLNNGELNADEVFNINGEAWQNDESWGSYKVTRVPPYNESVTLREAAKFSDNIYFAQVALKLGKEKLIEGIKGFGIGEEMKFDYPLAESSISNSGDIDNDILLADTGYGQGELMVTPLNMALVYSALANEGNIMEPRLVIDDGTEATIWKENAIKKENVSILVDDFSALINDEDGTAIGSRIPGVNIAGKTGTAEIKSSQDDTEGTENGWFIGVDTTTSKISVAMIIEDVKGRGGSQIPVPKVKNIIEEYINR</sequence>
<evidence type="ECO:0000313" key="8">
    <source>
        <dbReference type="Proteomes" id="UP000596929"/>
    </source>
</evidence>
<dbReference type="Gene3D" id="3.90.1310.10">
    <property type="entry name" value="Penicillin-binding protein 2a (Domain 2)"/>
    <property type="match status" value="1"/>
</dbReference>
<reference evidence="7 8" key="1">
    <citation type="submission" date="2020-08" db="EMBL/GenBank/DDBJ databases">
        <title>Genome public.</title>
        <authorList>
            <person name="Liu C."/>
            <person name="Sun Q."/>
        </authorList>
    </citation>
    <scope>NUCLEOTIDE SEQUENCE [LARGE SCALE GENOMIC DNA]</scope>
    <source>
        <strain evidence="7 8">NSJ-6</strain>
    </source>
</reference>
<gene>
    <name evidence="7" type="ORF">H8S20_02035</name>
</gene>
<dbReference type="InterPro" id="IPR012338">
    <property type="entry name" value="Beta-lactam/transpept-like"/>
</dbReference>
<feature type="domain" description="NTF2-like N-terminal transpeptidase" evidence="6">
    <location>
        <begin position="35"/>
        <end position="146"/>
    </location>
</feature>
<evidence type="ECO:0000256" key="2">
    <source>
        <dbReference type="ARBA" id="ARBA00007171"/>
    </source>
</evidence>
<keyword evidence="8" id="KW-1185">Reference proteome</keyword>
<dbReference type="InterPro" id="IPR050515">
    <property type="entry name" value="Beta-lactam/transpept"/>
</dbReference>
<dbReference type="Gene3D" id="3.40.710.10">
    <property type="entry name" value="DD-peptidase/beta-lactamase superfamily"/>
    <property type="match status" value="1"/>
</dbReference>
<dbReference type="SUPFAM" id="SSF56519">
    <property type="entry name" value="Penicillin binding protein dimerisation domain"/>
    <property type="match status" value="1"/>
</dbReference>
<dbReference type="PANTHER" id="PTHR30627">
    <property type="entry name" value="PEPTIDOGLYCAN D,D-TRANSPEPTIDASE"/>
    <property type="match status" value="1"/>
</dbReference>
<comment type="subcellular location">
    <subcellularLocation>
        <location evidence="1">Membrane</location>
    </subcellularLocation>
</comment>
<dbReference type="Pfam" id="PF03717">
    <property type="entry name" value="PBP_dimer"/>
    <property type="match status" value="1"/>
</dbReference>
<keyword evidence="3" id="KW-0472">Membrane</keyword>
<evidence type="ECO:0000259" key="6">
    <source>
        <dbReference type="Pfam" id="PF05223"/>
    </source>
</evidence>
<evidence type="ECO:0000259" key="5">
    <source>
        <dbReference type="Pfam" id="PF03717"/>
    </source>
</evidence>
<evidence type="ECO:0000259" key="4">
    <source>
        <dbReference type="Pfam" id="PF00905"/>
    </source>
</evidence>
<dbReference type="Proteomes" id="UP000596929">
    <property type="component" value="Unassembled WGS sequence"/>
</dbReference>
<dbReference type="InterPro" id="IPR036138">
    <property type="entry name" value="PBP_dimer_sf"/>
</dbReference>
<evidence type="ECO:0000256" key="3">
    <source>
        <dbReference type="ARBA" id="ARBA00023136"/>
    </source>
</evidence>
<dbReference type="SUPFAM" id="SSF56601">
    <property type="entry name" value="beta-lactamase/transpeptidase-like"/>
    <property type="match status" value="1"/>
</dbReference>
<dbReference type="InterPro" id="IPR007887">
    <property type="entry name" value="MecA_N"/>
</dbReference>
<comment type="caution">
    <text evidence="7">The sequence shown here is derived from an EMBL/GenBank/DDBJ whole genome shotgun (WGS) entry which is preliminary data.</text>
</comment>